<evidence type="ECO:0000256" key="2">
    <source>
        <dbReference type="ARBA" id="ARBA00023043"/>
    </source>
</evidence>
<reference evidence="5" key="1">
    <citation type="submission" date="2014-11" db="EMBL/GenBank/DDBJ databases">
        <authorList>
            <person name="Otto D Thomas"/>
            <person name="Naeem Raeece"/>
        </authorList>
    </citation>
    <scope>NUCLEOTIDE SEQUENCE</scope>
</reference>
<feature type="compositionally biased region" description="Basic residues" evidence="4">
    <location>
        <begin position="238"/>
        <end position="250"/>
    </location>
</feature>
<gene>
    <name evidence="5" type="ORF">Cvel_9611</name>
</gene>
<dbReference type="PANTHER" id="PTHR24173:SF74">
    <property type="entry name" value="ANKYRIN REPEAT DOMAIN-CONTAINING PROTEIN 16"/>
    <property type="match status" value="1"/>
</dbReference>
<dbReference type="PROSITE" id="PS50088">
    <property type="entry name" value="ANK_REPEAT"/>
    <property type="match status" value="2"/>
</dbReference>
<dbReference type="Pfam" id="PF12796">
    <property type="entry name" value="Ank_2"/>
    <property type="match status" value="1"/>
</dbReference>
<dbReference type="EMBL" id="CDMZ01004452">
    <property type="protein sequence ID" value="CEM49784.1"/>
    <property type="molecule type" value="Genomic_DNA"/>
</dbReference>
<dbReference type="SMART" id="SM00248">
    <property type="entry name" value="ANK"/>
    <property type="match status" value="4"/>
</dbReference>
<dbReference type="InterPro" id="IPR036770">
    <property type="entry name" value="Ankyrin_rpt-contain_sf"/>
</dbReference>
<evidence type="ECO:0000256" key="4">
    <source>
        <dbReference type="SAM" id="MobiDB-lite"/>
    </source>
</evidence>
<dbReference type="VEuPathDB" id="CryptoDB:Cvel_9611"/>
<organism evidence="5">
    <name type="scientific">Chromera velia CCMP2878</name>
    <dbReference type="NCBI Taxonomy" id="1169474"/>
    <lineage>
        <taxon>Eukaryota</taxon>
        <taxon>Sar</taxon>
        <taxon>Alveolata</taxon>
        <taxon>Colpodellida</taxon>
        <taxon>Chromeraceae</taxon>
        <taxon>Chromera</taxon>
    </lineage>
</organism>
<name>A0A0G4HYZ2_9ALVE</name>
<sequence length="312" mass="35675">MCRSEALHSAAERGDAFVLRRLLSFGVDPDLRNQIGETALMKATDKRQEAAVRILLSAKANVNARDKSGYTALMRACIGPSRCPQSIVRNLAKAKANVNAVNKYDYTALMLACGEPDMVRTVNTHFRIVRYRASRVYIKAHRNIPRRFYLETGNYPWDIYPRMNSVPHWHRLAGCHCDVVFVRENFRPNRFLTSLEKNAQTTEEPHNQKHAAPRRYIRIHNKLGQRYSKQEKTNSSSGKKKTQKGRRRGTKNPLLFIDSAEDVFPLQVDFSWENEEDSETVSDAPVSDNDECRRLGARSMTRITLSAWFGGS</sequence>
<dbReference type="PROSITE" id="PS50297">
    <property type="entry name" value="ANK_REP_REGION"/>
    <property type="match status" value="1"/>
</dbReference>
<evidence type="ECO:0000256" key="1">
    <source>
        <dbReference type="ARBA" id="ARBA00022737"/>
    </source>
</evidence>
<dbReference type="SUPFAM" id="SSF48403">
    <property type="entry name" value="Ankyrin repeat"/>
    <property type="match status" value="1"/>
</dbReference>
<proteinExistence type="predicted"/>
<keyword evidence="1" id="KW-0677">Repeat</keyword>
<protein>
    <submittedName>
        <fullName evidence="5">Uncharacterized protein</fullName>
    </submittedName>
</protein>
<feature type="region of interest" description="Disordered" evidence="4">
    <location>
        <begin position="224"/>
        <end position="252"/>
    </location>
</feature>
<dbReference type="InterPro" id="IPR002110">
    <property type="entry name" value="Ankyrin_rpt"/>
</dbReference>
<dbReference type="Gene3D" id="1.25.40.20">
    <property type="entry name" value="Ankyrin repeat-containing domain"/>
    <property type="match status" value="1"/>
</dbReference>
<accession>A0A0G4HYZ2</accession>
<dbReference type="AlphaFoldDB" id="A0A0G4HYZ2"/>
<evidence type="ECO:0000313" key="5">
    <source>
        <dbReference type="EMBL" id="CEM49784.1"/>
    </source>
</evidence>
<dbReference type="PANTHER" id="PTHR24173">
    <property type="entry name" value="ANKYRIN REPEAT CONTAINING"/>
    <property type="match status" value="1"/>
</dbReference>
<feature type="repeat" description="ANK" evidence="3">
    <location>
        <begin position="2"/>
        <end position="34"/>
    </location>
</feature>
<keyword evidence="2 3" id="KW-0040">ANK repeat</keyword>
<feature type="repeat" description="ANK" evidence="3">
    <location>
        <begin position="35"/>
        <end position="67"/>
    </location>
</feature>
<evidence type="ECO:0000256" key="3">
    <source>
        <dbReference type="PROSITE-ProRule" id="PRU00023"/>
    </source>
</evidence>